<evidence type="ECO:0000256" key="3">
    <source>
        <dbReference type="ARBA" id="ARBA00021009"/>
    </source>
</evidence>
<dbReference type="Pfam" id="PF00146">
    <property type="entry name" value="NADHdh"/>
    <property type="match status" value="1"/>
</dbReference>
<feature type="transmembrane region" description="Helical" evidence="9">
    <location>
        <begin position="36"/>
        <end position="62"/>
    </location>
</feature>
<accession>A0A212D7M3</accession>
<evidence type="ECO:0000256" key="2">
    <source>
        <dbReference type="ARBA" id="ARBA00010535"/>
    </source>
</evidence>
<dbReference type="GO" id="GO:0009060">
    <property type="term" value="P:aerobic respiration"/>
    <property type="evidence" value="ECO:0007669"/>
    <property type="project" value="TreeGrafter"/>
</dbReference>
<dbReference type="GO" id="GO:0005743">
    <property type="term" value="C:mitochondrial inner membrane"/>
    <property type="evidence" value="ECO:0007669"/>
    <property type="project" value="UniProtKB-SubCell"/>
</dbReference>
<name>A0A212D7M3_CEREH</name>
<dbReference type="OrthoDB" id="531329at2759"/>
<dbReference type="AlphaFoldDB" id="A0A212D7M3"/>
<feature type="transmembrane region" description="Helical" evidence="9">
    <location>
        <begin position="74"/>
        <end position="94"/>
    </location>
</feature>
<evidence type="ECO:0000256" key="5">
    <source>
        <dbReference type="ARBA" id="ARBA00022989"/>
    </source>
</evidence>
<keyword evidence="5 9" id="KW-1133">Transmembrane helix</keyword>
<evidence type="ECO:0000256" key="9">
    <source>
        <dbReference type="SAM" id="Phobius"/>
    </source>
</evidence>
<comment type="caution">
    <text evidence="10">The sequence shown here is derived from an EMBL/GenBank/DDBJ whole genome shotgun (WGS) entry which is preliminary data.</text>
</comment>
<organism evidence="10 11">
    <name type="scientific">Cervus elaphus hippelaphus</name>
    <name type="common">European red deer</name>
    <dbReference type="NCBI Taxonomy" id="46360"/>
    <lineage>
        <taxon>Eukaryota</taxon>
        <taxon>Metazoa</taxon>
        <taxon>Chordata</taxon>
        <taxon>Craniata</taxon>
        <taxon>Vertebrata</taxon>
        <taxon>Euteleostomi</taxon>
        <taxon>Mammalia</taxon>
        <taxon>Eutheria</taxon>
        <taxon>Laurasiatheria</taxon>
        <taxon>Artiodactyla</taxon>
        <taxon>Ruminantia</taxon>
        <taxon>Pecora</taxon>
        <taxon>Cervidae</taxon>
        <taxon>Cervinae</taxon>
        <taxon>Cervus</taxon>
    </lineage>
</organism>
<evidence type="ECO:0000256" key="8">
    <source>
        <dbReference type="RuleBase" id="RU000471"/>
    </source>
</evidence>
<dbReference type="GO" id="GO:0003954">
    <property type="term" value="F:NADH dehydrogenase activity"/>
    <property type="evidence" value="ECO:0007669"/>
    <property type="project" value="TreeGrafter"/>
</dbReference>
<evidence type="ECO:0000313" key="11">
    <source>
        <dbReference type="Proteomes" id="UP000242450"/>
    </source>
</evidence>
<dbReference type="Proteomes" id="UP000242450">
    <property type="component" value="Chromosome 5"/>
</dbReference>
<dbReference type="EMBL" id="MKHE01000005">
    <property type="protein sequence ID" value="OWK14202.1"/>
    <property type="molecule type" value="Genomic_DNA"/>
</dbReference>
<reference evidence="10 11" key="1">
    <citation type="journal article" date="2018" name="Mol. Genet. Genomics">
        <title>The red deer Cervus elaphus genome CerEla1.0: sequencing, annotating, genes, and chromosomes.</title>
        <authorList>
            <person name="Bana N.A."/>
            <person name="Nyiri A."/>
            <person name="Nagy J."/>
            <person name="Frank K."/>
            <person name="Nagy T."/>
            <person name="Steger V."/>
            <person name="Schiller M."/>
            <person name="Lakatos P."/>
            <person name="Sugar L."/>
            <person name="Horn P."/>
            <person name="Barta E."/>
            <person name="Orosz L."/>
        </authorList>
    </citation>
    <scope>NUCLEOTIDE SEQUENCE [LARGE SCALE GENOMIC DNA]</scope>
    <source>
        <strain evidence="10">Hungarian</strain>
    </source>
</reference>
<keyword evidence="11" id="KW-1185">Reference proteome</keyword>
<keyword evidence="6 9" id="KW-0472">Membrane</keyword>
<evidence type="ECO:0000256" key="4">
    <source>
        <dbReference type="ARBA" id="ARBA00022692"/>
    </source>
</evidence>
<comment type="subcellular location">
    <subcellularLocation>
        <location evidence="1">Membrane</location>
        <topology evidence="1">Multi-pass membrane protein</topology>
    </subcellularLocation>
    <subcellularLocation>
        <location evidence="8">Mitochondrion inner membrane</location>
        <topology evidence="8">Multi-pass membrane protein</topology>
    </subcellularLocation>
</comment>
<protein>
    <recommendedName>
        <fullName evidence="3">NADH-ubiquinone oxidoreductase chain 1</fullName>
    </recommendedName>
    <alternativeName>
        <fullName evidence="7">NADH dehydrogenase subunit 1</fullName>
    </alternativeName>
</protein>
<dbReference type="PANTHER" id="PTHR11432:SF3">
    <property type="entry name" value="NADH-UBIQUINONE OXIDOREDUCTASE CHAIN 1"/>
    <property type="match status" value="1"/>
</dbReference>
<keyword evidence="8" id="KW-0520">NAD</keyword>
<evidence type="ECO:0000313" key="10">
    <source>
        <dbReference type="EMBL" id="OWK14202.1"/>
    </source>
</evidence>
<comment type="similarity">
    <text evidence="2 8">Belongs to the complex I subunit 1 family.</text>
</comment>
<evidence type="ECO:0000256" key="1">
    <source>
        <dbReference type="ARBA" id="ARBA00004141"/>
    </source>
</evidence>
<proteinExistence type="inferred from homology"/>
<evidence type="ECO:0000256" key="7">
    <source>
        <dbReference type="ARBA" id="ARBA00031024"/>
    </source>
</evidence>
<dbReference type="PANTHER" id="PTHR11432">
    <property type="entry name" value="NADH DEHYDROGENASE SUBUNIT 1"/>
    <property type="match status" value="1"/>
</dbReference>
<keyword evidence="4 8" id="KW-0812">Transmembrane</keyword>
<dbReference type="InterPro" id="IPR001694">
    <property type="entry name" value="NADH_UbQ_OxRdtase_su1/FPO"/>
</dbReference>
<sequence>MTISHNVVYLYPGRDQSDLTEGGSELMSGFNVKYTVGSFTLFLIAEYANIIVINIFTTILFLGAFHNPYIPELYIINFFTVSIIKTSIQITIALHKIRNILIPLLSMRSYIRHFTSIQLNPINMTKTCTHICAVPNFIIN</sequence>
<evidence type="ECO:0000256" key="6">
    <source>
        <dbReference type="ARBA" id="ARBA00023136"/>
    </source>
</evidence>
<gene>
    <name evidence="10" type="ORF">Celaphus_00001122</name>
</gene>